<proteinExistence type="predicted"/>
<gene>
    <name evidence="1" type="ORF">OIHEL45_16194</name>
</gene>
<name>A0ABP2D959_9RHOB</name>
<accession>A0ABP2D959</accession>
<keyword evidence="2" id="KW-1185">Reference proteome</keyword>
<evidence type="ECO:0000313" key="1">
    <source>
        <dbReference type="EMBL" id="EDQ04486.1"/>
    </source>
</evidence>
<organism evidence="1 2">
    <name type="scientific">Sulfitobacter indolifex HEL-45</name>
    <dbReference type="NCBI Taxonomy" id="391624"/>
    <lineage>
        <taxon>Bacteria</taxon>
        <taxon>Pseudomonadati</taxon>
        <taxon>Pseudomonadota</taxon>
        <taxon>Alphaproteobacteria</taxon>
        <taxon>Rhodobacterales</taxon>
        <taxon>Roseobacteraceae</taxon>
        <taxon>Sulfitobacter</taxon>
    </lineage>
</organism>
<comment type="caution">
    <text evidence="1">The sequence shown here is derived from an EMBL/GenBank/DDBJ whole genome shotgun (WGS) entry which is preliminary data.</text>
</comment>
<protein>
    <submittedName>
        <fullName evidence="1">Uncharacterized protein</fullName>
    </submittedName>
</protein>
<sequence>MKTLSNNGQIKVDAKYQFVSMIMNDNQGPRLDGSELVVCHLLVHKHLA</sequence>
<dbReference type="Proteomes" id="UP000003257">
    <property type="component" value="Unassembled WGS sequence"/>
</dbReference>
<dbReference type="EMBL" id="ABID01000004">
    <property type="protein sequence ID" value="EDQ04486.1"/>
    <property type="molecule type" value="Genomic_DNA"/>
</dbReference>
<reference evidence="1 2" key="1">
    <citation type="submission" date="2007-11" db="EMBL/GenBank/DDBJ databases">
        <authorList>
            <person name="Wagner-Dobler I."/>
            <person name="Ferriera S."/>
            <person name="Johnson J."/>
            <person name="Kravitz S."/>
            <person name="Beeson K."/>
            <person name="Sutton G."/>
            <person name="Rogers Y.-H."/>
            <person name="Friedman R."/>
            <person name="Frazier M."/>
            <person name="Venter J.C."/>
        </authorList>
    </citation>
    <scope>NUCLEOTIDE SEQUENCE [LARGE SCALE GENOMIC DNA]</scope>
    <source>
        <strain evidence="1 2">HEL-45</strain>
    </source>
</reference>
<evidence type="ECO:0000313" key="2">
    <source>
        <dbReference type="Proteomes" id="UP000003257"/>
    </source>
</evidence>